<dbReference type="PROSITE" id="PS00701">
    <property type="entry name" value="RIBOSOMAL_L16_2"/>
    <property type="match status" value="1"/>
</dbReference>
<evidence type="ECO:0000256" key="1">
    <source>
        <dbReference type="ARBA" id="ARBA00008931"/>
    </source>
</evidence>
<dbReference type="SUPFAM" id="SSF54686">
    <property type="entry name" value="Ribosomal protein L16p/L10e"/>
    <property type="match status" value="1"/>
</dbReference>
<dbReference type="InterPro" id="IPR020798">
    <property type="entry name" value="Ribosomal_uL16_CS"/>
</dbReference>
<dbReference type="InterPro" id="IPR047873">
    <property type="entry name" value="Ribosomal_uL16"/>
</dbReference>
<dbReference type="GO" id="GO:0005840">
    <property type="term" value="C:ribosome"/>
    <property type="evidence" value="ECO:0007669"/>
    <property type="project" value="UniProtKB-KW"/>
</dbReference>
<gene>
    <name evidence="4" type="ORF">IMG5_M206966</name>
</gene>
<dbReference type="GO" id="GO:0003735">
    <property type="term" value="F:structural constituent of ribosome"/>
    <property type="evidence" value="ECO:0007669"/>
    <property type="project" value="InterPro"/>
</dbReference>
<comment type="similarity">
    <text evidence="1">Belongs to the universal ribosomal protein uL16 family.</text>
</comment>
<proteinExistence type="inferred from homology"/>
<accession>G1FLC8</accession>
<dbReference type="Gene3D" id="3.90.1170.10">
    <property type="entry name" value="Ribosomal protein L10e/L16"/>
    <property type="match status" value="1"/>
</dbReference>
<dbReference type="GO" id="GO:0006412">
    <property type="term" value="P:translation"/>
    <property type="evidence" value="ECO:0007669"/>
    <property type="project" value="InterPro"/>
</dbReference>
<evidence type="ECO:0000256" key="3">
    <source>
        <dbReference type="ARBA" id="ARBA00023274"/>
    </source>
</evidence>
<keyword evidence="2 4" id="KW-0689">Ribosomal protein</keyword>
<evidence type="ECO:0000313" key="4">
    <source>
        <dbReference type="EMBL" id="AEL89270.1"/>
    </source>
</evidence>
<dbReference type="GO" id="GO:1990904">
    <property type="term" value="C:ribonucleoprotein complex"/>
    <property type="evidence" value="ECO:0007669"/>
    <property type="project" value="UniProtKB-KW"/>
</dbReference>
<evidence type="ECO:0000256" key="2">
    <source>
        <dbReference type="ARBA" id="ARBA00022980"/>
    </source>
</evidence>
<protein>
    <submittedName>
        <fullName evidence="4">Ribosomal protein L16</fullName>
    </submittedName>
</protein>
<sequence length="146" mass="17818">MVFLRFNIGNKKNQIHFKKRNFKKYNKLTFIFGNSCIIVYKTCRFELNYFLIFKKIFKNLSKLKNSKISFKNYWIFLRFNYLITKKSKNSRMGKGKGSIFKWVSILHKNYKLIEFKNINYNRLNLISKLWSKKLSLPIYTISKLNR</sequence>
<dbReference type="Pfam" id="PF00252">
    <property type="entry name" value="Ribosomal_L16"/>
    <property type="match status" value="1"/>
</dbReference>
<keyword evidence="4" id="KW-0496">Mitochondrion</keyword>
<dbReference type="AlphaFoldDB" id="G1FLC8"/>
<dbReference type="GeneID" id="11122997"/>
<dbReference type="RefSeq" id="YP_004841728.1">
    <property type="nucleotide sequence ID" value="NC_015981.1"/>
</dbReference>
<dbReference type="EMBL" id="JN227086">
    <property type="protein sequence ID" value="AEL89270.1"/>
    <property type="molecule type" value="Genomic_DNA"/>
</dbReference>
<organism evidence="4">
    <name type="scientific">Ichthyophthirius multifiliis</name>
    <name type="common">White spot disease agent</name>
    <name type="synonym">Ich</name>
    <dbReference type="NCBI Taxonomy" id="5932"/>
    <lineage>
        <taxon>Eukaryota</taxon>
        <taxon>Sar</taxon>
        <taxon>Alveolata</taxon>
        <taxon>Ciliophora</taxon>
        <taxon>Intramacronucleata</taxon>
        <taxon>Oligohymenophorea</taxon>
        <taxon>Hymenostomatida</taxon>
        <taxon>Ophryoglenina</taxon>
        <taxon>Ichthyophthirius</taxon>
    </lineage>
</organism>
<reference evidence="4" key="1">
    <citation type="submission" date="2011-07" db="EMBL/GenBank/DDBJ databases">
        <authorList>
            <person name="Coyne R."/>
            <person name="Brami D."/>
            <person name="Johnson J."/>
            <person name="Hostetler J."/>
            <person name="Hannick L."/>
            <person name="Clark T."/>
            <person name="Cassidy-Hanley D."/>
            <person name="Inman J."/>
        </authorList>
    </citation>
    <scope>NUCLEOTIDE SEQUENCE</scope>
    <source>
        <strain evidence="4">G5</strain>
    </source>
</reference>
<geneLocation type="mitochondrion" evidence="4"/>
<keyword evidence="3" id="KW-0687">Ribonucleoprotein</keyword>
<dbReference type="InterPro" id="IPR036920">
    <property type="entry name" value="Ribosomal_uL16_sf"/>
</dbReference>
<name>G1FLC8_ICHMU</name>